<gene>
    <name evidence="1" type="ORF">RF11_10742</name>
</gene>
<dbReference type="Proteomes" id="UP000031668">
    <property type="component" value="Unassembled WGS sequence"/>
</dbReference>
<keyword evidence="2" id="KW-1185">Reference proteome</keyword>
<accession>A0A0C2N5D2</accession>
<organism evidence="1 2">
    <name type="scientific">Thelohanellus kitauei</name>
    <name type="common">Myxosporean</name>
    <dbReference type="NCBI Taxonomy" id="669202"/>
    <lineage>
        <taxon>Eukaryota</taxon>
        <taxon>Metazoa</taxon>
        <taxon>Cnidaria</taxon>
        <taxon>Myxozoa</taxon>
        <taxon>Myxosporea</taxon>
        <taxon>Bivalvulida</taxon>
        <taxon>Platysporina</taxon>
        <taxon>Myxobolidae</taxon>
        <taxon>Thelohanellus</taxon>
    </lineage>
</organism>
<sequence length="114" mass="13293">MLFRKKLTIWKEHAAIEDVEMFSSIIESKTKDILPLIFNHLDTALAAIAEKLDNLLFIFQLITSIHGFSGMVTIKKIRENDYWILKTNFVCVCLRQCEESHNFAETINHKYSTD</sequence>
<dbReference type="AlphaFoldDB" id="A0A0C2N5D2"/>
<name>A0A0C2N5D2_THEKT</name>
<proteinExistence type="predicted"/>
<comment type="caution">
    <text evidence="1">The sequence shown here is derived from an EMBL/GenBank/DDBJ whole genome shotgun (WGS) entry which is preliminary data.</text>
</comment>
<evidence type="ECO:0000313" key="1">
    <source>
        <dbReference type="EMBL" id="KII71525.1"/>
    </source>
</evidence>
<protein>
    <submittedName>
        <fullName evidence="1">Uncharacterized protein</fullName>
    </submittedName>
</protein>
<reference evidence="1 2" key="1">
    <citation type="journal article" date="2014" name="Genome Biol. Evol.">
        <title>The genome of the myxosporean Thelohanellus kitauei shows adaptations to nutrient acquisition within its fish host.</title>
        <authorList>
            <person name="Yang Y."/>
            <person name="Xiong J."/>
            <person name="Zhou Z."/>
            <person name="Huo F."/>
            <person name="Miao W."/>
            <person name="Ran C."/>
            <person name="Liu Y."/>
            <person name="Zhang J."/>
            <person name="Feng J."/>
            <person name="Wang M."/>
            <person name="Wang M."/>
            <person name="Wang L."/>
            <person name="Yao B."/>
        </authorList>
    </citation>
    <scope>NUCLEOTIDE SEQUENCE [LARGE SCALE GENOMIC DNA]</scope>
    <source>
        <strain evidence="1">Wuqing</strain>
    </source>
</reference>
<evidence type="ECO:0000313" key="2">
    <source>
        <dbReference type="Proteomes" id="UP000031668"/>
    </source>
</evidence>
<dbReference type="EMBL" id="JWZT01001727">
    <property type="protein sequence ID" value="KII71525.1"/>
    <property type="molecule type" value="Genomic_DNA"/>
</dbReference>